<keyword evidence="7 10" id="KW-0503">Monooxygenase</keyword>
<evidence type="ECO:0000256" key="7">
    <source>
        <dbReference type="ARBA" id="ARBA00023033"/>
    </source>
</evidence>
<evidence type="ECO:0000256" key="8">
    <source>
        <dbReference type="SAM" id="Phobius"/>
    </source>
</evidence>
<reference evidence="10" key="1">
    <citation type="submission" date="2022-04" db="EMBL/GenBank/DDBJ databases">
        <title>Alcanivorax sp. CY1518 draft genome sequence.</title>
        <authorList>
            <person name="Zhao G."/>
            <person name="An M."/>
        </authorList>
    </citation>
    <scope>NUCLEOTIDE SEQUENCE</scope>
    <source>
        <strain evidence="10">CY1518</strain>
    </source>
</reference>
<keyword evidence="11" id="KW-1185">Reference proteome</keyword>
<evidence type="ECO:0000259" key="9">
    <source>
        <dbReference type="Pfam" id="PF01494"/>
    </source>
</evidence>
<gene>
    <name evidence="10" type="ORF">MU846_05040</name>
</gene>
<evidence type="ECO:0000256" key="1">
    <source>
        <dbReference type="ARBA" id="ARBA00001974"/>
    </source>
</evidence>
<evidence type="ECO:0000313" key="11">
    <source>
        <dbReference type="Proteomes" id="UP001165524"/>
    </source>
</evidence>
<dbReference type="InterPro" id="IPR010971">
    <property type="entry name" value="UbiH/COQ6"/>
</dbReference>
<dbReference type="NCBIfam" id="TIGR01988">
    <property type="entry name" value="Ubi-OHases"/>
    <property type="match status" value="1"/>
</dbReference>
<comment type="caution">
    <text evidence="10">The sequence shown here is derived from an EMBL/GenBank/DDBJ whole genome shotgun (WGS) entry which is preliminary data.</text>
</comment>
<feature type="transmembrane region" description="Helical" evidence="8">
    <location>
        <begin position="7"/>
        <end position="25"/>
    </location>
</feature>
<dbReference type="InterPro" id="IPR002938">
    <property type="entry name" value="FAD-bd"/>
</dbReference>
<keyword evidence="5" id="KW-0274">FAD</keyword>
<comment type="similarity">
    <text evidence="3">Belongs to the UbiH/COQ6 family.</text>
</comment>
<organism evidence="10 11">
    <name type="scientific">Alcanivorax quisquiliarum</name>
    <dbReference type="NCBI Taxonomy" id="2933565"/>
    <lineage>
        <taxon>Bacteria</taxon>
        <taxon>Pseudomonadati</taxon>
        <taxon>Pseudomonadota</taxon>
        <taxon>Gammaproteobacteria</taxon>
        <taxon>Oceanospirillales</taxon>
        <taxon>Alcanivoracaceae</taxon>
        <taxon>Alcanivorax</taxon>
    </lineage>
</organism>
<dbReference type="GO" id="GO:0004497">
    <property type="term" value="F:monooxygenase activity"/>
    <property type="evidence" value="ECO:0007669"/>
    <property type="project" value="UniProtKB-KW"/>
</dbReference>
<keyword evidence="8" id="KW-0472">Membrane</keyword>
<dbReference type="InterPro" id="IPR036188">
    <property type="entry name" value="FAD/NAD-bd_sf"/>
</dbReference>
<evidence type="ECO:0000256" key="4">
    <source>
        <dbReference type="ARBA" id="ARBA00022630"/>
    </source>
</evidence>
<dbReference type="EMBL" id="JALKII010000002">
    <property type="protein sequence ID" value="MCK0537069.1"/>
    <property type="molecule type" value="Genomic_DNA"/>
</dbReference>
<dbReference type="InterPro" id="IPR051205">
    <property type="entry name" value="UbiH/COQ6_monooxygenase"/>
</dbReference>
<dbReference type="Proteomes" id="UP001165524">
    <property type="component" value="Unassembled WGS sequence"/>
</dbReference>
<evidence type="ECO:0000256" key="5">
    <source>
        <dbReference type="ARBA" id="ARBA00022827"/>
    </source>
</evidence>
<evidence type="ECO:0000256" key="6">
    <source>
        <dbReference type="ARBA" id="ARBA00023002"/>
    </source>
</evidence>
<dbReference type="Pfam" id="PF01494">
    <property type="entry name" value="FAD_binding_3"/>
    <property type="match status" value="1"/>
</dbReference>
<sequence>MSDPQRCPVVIVGGGMAGLALALLLRHHGQPQVTLIEAAPLDGPGDPLTPSFDARSTALSAGSLTIFDTLGIGAALRQQAAPIATVDVSRRSRLGHTRMSAAEEGLPMLGAVVENRWLGRVLLDAAAADQGIRVLAPMQTQGVRRLADGYAVLLPEATLHCDLLIAADGAHSRTREALGISARHHDLGHDALIANVELGVDHHGIAWERFLDDGPLALLPLPGRRMALIWTGPRARMAELNALSDDALLAALQDAIGPDRLHPFTRLGTRHCYPLVLTQASAQVVPYAVVVGNAAHTLHPVAGQGFNLTLRDLAALAECVGASEQPGALATLSQYVAGRAADQALVGHASRWLPELFRVRFGPFAHSRQLGLAALDLWPGLRSAFAARAMGLAHGN</sequence>
<dbReference type="RefSeq" id="WP_246949377.1">
    <property type="nucleotide sequence ID" value="NZ_JALKII010000002.1"/>
</dbReference>
<feature type="domain" description="FAD-binding" evidence="9">
    <location>
        <begin position="7"/>
        <end position="340"/>
    </location>
</feature>
<protein>
    <submittedName>
        <fullName evidence="10">FAD-dependent monooxygenase</fullName>
    </submittedName>
</protein>
<evidence type="ECO:0000256" key="2">
    <source>
        <dbReference type="ARBA" id="ARBA00004749"/>
    </source>
</evidence>
<dbReference type="PANTHER" id="PTHR43876">
    <property type="entry name" value="UBIQUINONE BIOSYNTHESIS MONOOXYGENASE COQ6, MITOCHONDRIAL"/>
    <property type="match status" value="1"/>
</dbReference>
<comment type="pathway">
    <text evidence="2">Cofactor biosynthesis; ubiquinone biosynthesis.</text>
</comment>
<proteinExistence type="inferred from homology"/>
<dbReference type="PANTHER" id="PTHR43876:SF8">
    <property type="entry name" value="2-OCTAPRENYL-6-METHOXYPHENOL HYDROXYLASE"/>
    <property type="match status" value="1"/>
</dbReference>
<keyword evidence="4" id="KW-0285">Flavoprotein</keyword>
<keyword evidence="8" id="KW-0812">Transmembrane</keyword>
<accession>A0ABT0E5I2</accession>
<keyword evidence="8" id="KW-1133">Transmembrane helix</keyword>
<name>A0ABT0E5I2_9GAMM</name>
<dbReference type="Gene3D" id="3.50.50.60">
    <property type="entry name" value="FAD/NAD(P)-binding domain"/>
    <property type="match status" value="2"/>
</dbReference>
<evidence type="ECO:0000313" key="10">
    <source>
        <dbReference type="EMBL" id="MCK0537069.1"/>
    </source>
</evidence>
<comment type="cofactor">
    <cofactor evidence="1">
        <name>FAD</name>
        <dbReference type="ChEBI" id="CHEBI:57692"/>
    </cofactor>
</comment>
<dbReference type="SUPFAM" id="SSF51905">
    <property type="entry name" value="FAD/NAD(P)-binding domain"/>
    <property type="match status" value="1"/>
</dbReference>
<evidence type="ECO:0000256" key="3">
    <source>
        <dbReference type="ARBA" id="ARBA00005349"/>
    </source>
</evidence>
<dbReference type="PRINTS" id="PR00420">
    <property type="entry name" value="RNGMNOXGNASE"/>
</dbReference>
<keyword evidence="6" id="KW-0560">Oxidoreductase</keyword>